<feature type="transmembrane region" description="Helical" evidence="1">
    <location>
        <begin position="36"/>
        <end position="58"/>
    </location>
</feature>
<evidence type="ECO:0000313" key="3">
    <source>
        <dbReference type="EMBL" id="RTG90565.1"/>
    </source>
</evidence>
<proteinExistence type="predicted"/>
<keyword evidence="4" id="KW-1185">Reference proteome</keyword>
<feature type="transmembrane region" description="Helical" evidence="1">
    <location>
        <begin position="70"/>
        <end position="88"/>
    </location>
</feature>
<accession>A0A430QS85</accession>
<sequence length="109" mass="12956">CLYLFIFFTTAFVCIYCWYLHERNVIYALEGPNSHIVFARITCIVGFLSALGMSIVANFQGFKYHALSSFCEWLMSFTFLLFFASMIFELRNYELESVKVSFYYCHYYL</sequence>
<dbReference type="EMBL" id="QMKO01001439">
    <property type="protein sequence ID" value="RTG90565.1"/>
    <property type="molecule type" value="Genomic_DNA"/>
</dbReference>
<feature type="transmembrane region" description="Helical" evidence="1">
    <location>
        <begin position="5"/>
        <end position="21"/>
    </location>
</feature>
<name>A0A430QS85_SCHBO</name>
<keyword evidence="1" id="KW-0472">Membrane</keyword>
<dbReference type="STRING" id="6184.A0A430QS85"/>
<feature type="non-terminal residue" evidence="3">
    <location>
        <position position="1"/>
    </location>
</feature>
<feature type="domain" description="CWH43-like N-terminal" evidence="2">
    <location>
        <begin position="3"/>
        <end position="92"/>
    </location>
</feature>
<reference evidence="3 4" key="1">
    <citation type="journal article" date="2019" name="PLoS Pathog.">
        <title>Genome sequence of the bovine parasite Schistosoma bovis Tanzania.</title>
        <authorList>
            <person name="Oey H."/>
            <person name="Zakrzewski M."/>
            <person name="Gobert G."/>
            <person name="Gravermann K."/>
            <person name="Stoye J."/>
            <person name="Jones M."/>
            <person name="Mcmanus D."/>
            <person name="Krause L."/>
        </authorList>
    </citation>
    <scope>NUCLEOTIDE SEQUENCE [LARGE SCALE GENOMIC DNA]</scope>
    <source>
        <strain evidence="3 4">TAN1997</strain>
    </source>
</reference>
<gene>
    <name evidence="3" type="ORF">DC041_0010091</name>
</gene>
<dbReference type="AlphaFoldDB" id="A0A430QS85"/>
<keyword evidence="1" id="KW-1133">Transmembrane helix</keyword>
<protein>
    <recommendedName>
        <fullName evidence="2">CWH43-like N-terminal domain-containing protein</fullName>
    </recommendedName>
</protein>
<comment type="caution">
    <text evidence="3">The sequence shown here is derived from an EMBL/GenBank/DDBJ whole genome shotgun (WGS) entry which is preliminary data.</text>
</comment>
<dbReference type="InterPro" id="IPR019402">
    <property type="entry name" value="CWH43_N"/>
</dbReference>
<organism evidence="3 4">
    <name type="scientific">Schistosoma bovis</name>
    <name type="common">Blood fluke</name>
    <dbReference type="NCBI Taxonomy" id="6184"/>
    <lineage>
        <taxon>Eukaryota</taxon>
        <taxon>Metazoa</taxon>
        <taxon>Spiralia</taxon>
        <taxon>Lophotrochozoa</taxon>
        <taxon>Platyhelminthes</taxon>
        <taxon>Trematoda</taxon>
        <taxon>Digenea</taxon>
        <taxon>Strigeidida</taxon>
        <taxon>Schistosomatoidea</taxon>
        <taxon>Schistosomatidae</taxon>
        <taxon>Schistosoma</taxon>
    </lineage>
</organism>
<evidence type="ECO:0000259" key="2">
    <source>
        <dbReference type="Pfam" id="PF10277"/>
    </source>
</evidence>
<evidence type="ECO:0000313" key="4">
    <source>
        <dbReference type="Proteomes" id="UP000290809"/>
    </source>
</evidence>
<keyword evidence="1" id="KW-0812">Transmembrane</keyword>
<evidence type="ECO:0000256" key="1">
    <source>
        <dbReference type="SAM" id="Phobius"/>
    </source>
</evidence>
<dbReference type="Pfam" id="PF10277">
    <property type="entry name" value="Frag1"/>
    <property type="match status" value="1"/>
</dbReference>
<dbReference type="Proteomes" id="UP000290809">
    <property type="component" value="Unassembled WGS sequence"/>
</dbReference>